<evidence type="ECO:0000313" key="17">
    <source>
        <dbReference type="Proteomes" id="UP000612855"/>
    </source>
</evidence>
<dbReference type="Pfam" id="PF13624">
    <property type="entry name" value="SurA_N_3"/>
    <property type="match status" value="1"/>
</dbReference>
<evidence type="ECO:0000256" key="5">
    <source>
        <dbReference type="ARBA" id="ARBA00022692"/>
    </source>
</evidence>
<evidence type="ECO:0000256" key="14">
    <source>
        <dbReference type="PROSITE-ProRule" id="PRU00278"/>
    </source>
</evidence>
<dbReference type="Gene3D" id="1.10.4030.10">
    <property type="entry name" value="Porin chaperone SurA, peptide-binding domain"/>
    <property type="match status" value="1"/>
</dbReference>
<evidence type="ECO:0000259" key="15">
    <source>
        <dbReference type="PROSITE" id="PS50198"/>
    </source>
</evidence>
<accession>A0A917A597</accession>
<evidence type="ECO:0000256" key="11">
    <source>
        <dbReference type="ARBA" id="ARBA00038408"/>
    </source>
</evidence>
<evidence type="ECO:0000256" key="13">
    <source>
        <dbReference type="ARBA" id="ARBA00042775"/>
    </source>
</evidence>
<reference evidence="17" key="1">
    <citation type="journal article" date="2019" name="Int. J. Syst. Evol. Microbiol.">
        <title>The Global Catalogue of Microorganisms (GCM) 10K type strain sequencing project: providing services to taxonomists for standard genome sequencing and annotation.</title>
        <authorList>
            <consortium name="The Broad Institute Genomics Platform"/>
            <consortium name="The Broad Institute Genome Sequencing Center for Infectious Disease"/>
            <person name="Wu L."/>
            <person name="Ma J."/>
        </authorList>
    </citation>
    <scope>NUCLEOTIDE SEQUENCE [LARGE SCALE GENOMIC DNA]</scope>
    <source>
        <strain evidence="17">CGMCC 1.12664</strain>
    </source>
</reference>
<proteinExistence type="inferred from homology"/>
<comment type="subcellular location">
    <subcellularLocation>
        <location evidence="1">Cell inner membrane</location>
        <topology evidence="1">Single-pass type II membrane protein</topology>
        <orientation evidence="1">Periplasmic side</orientation>
    </subcellularLocation>
</comment>
<comment type="caution">
    <text evidence="16">The sequence shown here is derived from an EMBL/GenBank/DDBJ whole genome shotgun (WGS) entry which is preliminary data.</text>
</comment>
<name>A0A917A597_9RHOB</name>
<dbReference type="AlphaFoldDB" id="A0A917A597"/>
<evidence type="ECO:0000256" key="1">
    <source>
        <dbReference type="ARBA" id="ARBA00004382"/>
    </source>
</evidence>
<sequence length="612" mass="66802">MAKKRGNTAMWVLMGLLILGLGGFGATSFTGSLRSVASVGSRDITPNEYGRALQNELRALEAQAGQAISFEQAQSAGIDRQVLARLISEAAVDDEADRIGLSVGDTTVAKQVQDIPAFKGIDGKFDRESYKFALDRVGMSESEFERGLRRETSRALVQGAVVSGKSLPDSYIDTILTYVSERRRVSWVRLDSTLLPEETLTPSEEDLKALYDERIADFTRPEIKRITYAWLTPEMILDQVEVDEDLLRAEYEARAADYNRPERRLVERLVYADEGRAQAAKDQLDSGASDFEKLVADRGLDLNDIDMGDVSKADLGAAGEEVFAAQSGDVVGPIDTDLGPAFFRVNGILAAETTSYEDALPELRAEVATDRARRRIAGEAEPAEDLLASGATLEELAADSDLTLGTIDWAPGQNEGIAAYEGFDEAAEALTQDDYPEIAQLSDGTIYAMRLDEVIAPEPAPFEDVRERVNAIWETRQTMERLRTLAADYMGKLAEAADFASLGLEVNTEEALTRNGTVLGAPDDFAARIFDMEEGDMAVIDGFGAVLIARLDEVLPPNPEDPETAGLRNNIQQQMQNSLAQDLYRAFAEDVRIRAGAEIDQSAIAAVNANFQ</sequence>
<dbReference type="PANTHER" id="PTHR47529:SF1">
    <property type="entry name" value="PERIPLASMIC CHAPERONE PPID"/>
    <property type="match status" value="1"/>
</dbReference>
<evidence type="ECO:0000256" key="2">
    <source>
        <dbReference type="ARBA" id="ARBA00018370"/>
    </source>
</evidence>
<dbReference type="InterPro" id="IPR000297">
    <property type="entry name" value="PPIase_PpiC"/>
</dbReference>
<dbReference type="InterPro" id="IPR046357">
    <property type="entry name" value="PPIase_dom_sf"/>
</dbReference>
<evidence type="ECO:0000313" key="16">
    <source>
        <dbReference type="EMBL" id="GGE25848.1"/>
    </source>
</evidence>
<keyword evidence="6" id="KW-1133">Transmembrane helix</keyword>
<gene>
    <name evidence="16" type="primary">ybaU</name>
    <name evidence="16" type="ORF">GCM10011360_12840</name>
</gene>
<dbReference type="EMBL" id="BMFJ01000001">
    <property type="protein sequence ID" value="GGE25848.1"/>
    <property type="molecule type" value="Genomic_DNA"/>
</dbReference>
<dbReference type="SUPFAM" id="SSF54534">
    <property type="entry name" value="FKBP-like"/>
    <property type="match status" value="1"/>
</dbReference>
<dbReference type="InterPro" id="IPR027304">
    <property type="entry name" value="Trigger_fact/SurA_dom_sf"/>
</dbReference>
<dbReference type="RefSeq" id="WP_188476834.1">
    <property type="nucleotide sequence ID" value="NZ_BMFJ01000001.1"/>
</dbReference>
<evidence type="ECO:0000256" key="9">
    <source>
        <dbReference type="ARBA" id="ARBA00030642"/>
    </source>
</evidence>
<dbReference type="SUPFAM" id="SSF109998">
    <property type="entry name" value="Triger factor/SurA peptide-binding domain-like"/>
    <property type="match status" value="1"/>
</dbReference>
<evidence type="ECO:0000256" key="8">
    <source>
        <dbReference type="ARBA" id="ARBA00023186"/>
    </source>
</evidence>
<dbReference type="GO" id="GO:0005886">
    <property type="term" value="C:plasma membrane"/>
    <property type="evidence" value="ECO:0007669"/>
    <property type="project" value="UniProtKB-SubCell"/>
</dbReference>
<dbReference type="Pfam" id="PF13145">
    <property type="entry name" value="Rotamase_2"/>
    <property type="match status" value="1"/>
</dbReference>
<dbReference type="InterPro" id="IPR052029">
    <property type="entry name" value="PpiD_chaperone"/>
</dbReference>
<keyword evidence="17" id="KW-1185">Reference proteome</keyword>
<comment type="similarity">
    <text evidence="11">Belongs to the PpiD chaperone family.</text>
</comment>
<evidence type="ECO:0000256" key="10">
    <source>
        <dbReference type="ARBA" id="ARBA00031484"/>
    </source>
</evidence>
<evidence type="ECO:0000256" key="6">
    <source>
        <dbReference type="ARBA" id="ARBA00022989"/>
    </source>
</evidence>
<evidence type="ECO:0000256" key="7">
    <source>
        <dbReference type="ARBA" id="ARBA00023136"/>
    </source>
</evidence>
<evidence type="ECO:0000256" key="12">
    <source>
        <dbReference type="ARBA" id="ARBA00040743"/>
    </source>
</evidence>
<organism evidence="16 17">
    <name type="scientific">Primorskyibacter flagellatus</name>
    <dbReference type="NCBI Taxonomy" id="1387277"/>
    <lineage>
        <taxon>Bacteria</taxon>
        <taxon>Pseudomonadati</taxon>
        <taxon>Pseudomonadota</taxon>
        <taxon>Alphaproteobacteria</taxon>
        <taxon>Rhodobacterales</taxon>
        <taxon>Roseobacteraceae</taxon>
        <taxon>Primorskyibacter</taxon>
    </lineage>
</organism>
<evidence type="ECO:0000256" key="4">
    <source>
        <dbReference type="ARBA" id="ARBA00022519"/>
    </source>
</evidence>
<keyword evidence="3" id="KW-1003">Cell membrane</keyword>
<keyword evidence="5" id="KW-0812">Transmembrane</keyword>
<keyword evidence="4" id="KW-0997">Cell inner membrane</keyword>
<keyword evidence="14 16" id="KW-0413">Isomerase</keyword>
<dbReference type="GO" id="GO:0003755">
    <property type="term" value="F:peptidyl-prolyl cis-trans isomerase activity"/>
    <property type="evidence" value="ECO:0007669"/>
    <property type="project" value="UniProtKB-KW"/>
</dbReference>
<protein>
    <recommendedName>
        <fullName evidence="2">Parvulin-like PPIase</fullName>
    </recommendedName>
    <alternativeName>
        <fullName evidence="9">Peptidyl-prolyl cis-trans isomerase plp</fullName>
    </alternativeName>
    <alternativeName>
        <fullName evidence="12">Periplasmic chaperone PpiD</fullName>
    </alternativeName>
    <alternativeName>
        <fullName evidence="13">Periplasmic folding chaperone</fullName>
    </alternativeName>
    <alternativeName>
        <fullName evidence="10">Rotamase plp</fullName>
    </alternativeName>
</protein>
<dbReference type="Proteomes" id="UP000612855">
    <property type="component" value="Unassembled WGS sequence"/>
</dbReference>
<dbReference type="Gene3D" id="3.10.50.40">
    <property type="match status" value="1"/>
</dbReference>
<evidence type="ECO:0000256" key="3">
    <source>
        <dbReference type="ARBA" id="ARBA00022475"/>
    </source>
</evidence>
<keyword evidence="8" id="KW-0143">Chaperone</keyword>
<keyword evidence="14" id="KW-0697">Rotamase</keyword>
<keyword evidence="7" id="KW-0472">Membrane</keyword>
<feature type="domain" description="PpiC" evidence="15">
    <location>
        <begin position="261"/>
        <end position="347"/>
    </location>
</feature>
<dbReference type="PANTHER" id="PTHR47529">
    <property type="entry name" value="PEPTIDYL-PROLYL CIS-TRANS ISOMERASE D"/>
    <property type="match status" value="1"/>
</dbReference>
<dbReference type="PROSITE" id="PS50198">
    <property type="entry name" value="PPIC_PPIASE_2"/>
    <property type="match status" value="1"/>
</dbReference>